<evidence type="ECO:0000313" key="3">
    <source>
        <dbReference type="Proteomes" id="UP000265520"/>
    </source>
</evidence>
<reference evidence="2 3" key="1">
    <citation type="journal article" date="2018" name="Front. Plant Sci.">
        <title>Red Clover (Trifolium pratense) and Zigzag Clover (T. medium) - A Picture of Genomic Similarities and Differences.</title>
        <authorList>
            <person name="Dluhosova J."/>
            <person name="Istvanek J."/>
            <person name="Nedelnik J."/>
            <person name="Repkova J."/>
        </authorList>
    </citation>
    <scope>NUCLEOTIDE SEQUENCE [LARGE SCALE GENOMIC DNA]</scope>
    <source>
        <strain evidence="3">cv. 10/8</strain>
        <tissue evidence="2">Leaf</tissue>
    </source>
</reference>
<name>A0A392W942_9FABA</name>
<dbReference type="GO" id="GO:1990904">
    <property type="term" value="C:ribonucleoprotein complex"/>
    <property type="evidence" value="ECO:0007669"/>
    <property type="project" value="UniProtKB-KW"/>
</dbReference>
<dbReference type="AlphaFoldDB" id="A0A392W942"/>
<evidence type="ECO:0000313" key="2">
    <source>
        <dbReference type="EMBL" id="MCI96262.1"/>
    </source>
</evidence>
<keyword evidence="2" id="KW-0687">Ribonucleoprotein</keyword>
<proteinExistence type="predicted"/>
<evidence type="ECO:0000256" key="1">
    <source>
        <dbReference type="SAM" id="MobiDB-lite"/>
    </source>
</evidence>
<feature type="compositionally biased region" description="Acidic residues" evidence="1">
    <location>
        <begin position="43"/>
        <end position="67"/>
    </location>
</feature>
<comment type="caution">
    <text evidence="2">The sequence shown here is derived from an EMBL/GenBank/DDBJ whole genome shotgun (WGS) entry which is preliminary data.</text>
</comment>
<dbReference type="EMBL" id="LXQA011409841">
    <property type="protein sequence ID" value="MCI96262.1"/>
    <property type="molecule type" value="Genomic_DNA"/>
</dbReference>
<protein>
    <submittedName>
        <fullName evidence="2">U3 small nucleolar ribonucleoprotein MPP10-like</fullName>
    </submittedName>
</protein>
<sequence length="67" mass="7766">QSQPLLSTLRRRVNQFVKNPEEIAQLKVPSGVAKKVEAKNQEEWEEESDDFDEELDEDGEDEDDFEG</sequence>
<keyword evidence="3" id="KW-1185">Reference proteome</keyword>
<feature type="non-terminal residue" evidence="2">
    <location>
        <position position="1"/>
    </location>
</feature>
<feature type="non-terminal residue" evidence="2">
    <location>
        <position position="67"/>
    </location>
</feature>
<accession>A0A392W942</accession>
<feature type="region of interest" description="Disordered" evidence="1">
    <location>
        <begin position="32"/>
        <end position="67"/>
    </location>
</feature>
<organism evidence="2 3">
    <name type="scientific">Trifolium medium</name>
    <dbReference type="NCBI Taxonomy" id="97028"/>
    <lineage>
        <taxon>Eukaryota</taxon>
        <taxon>Viridiplantae</taxon>
        <taxon>Streptophyta</taxon>
        <taxon>Embryophyta</taxon>
        <taxon>Tracheophyta</taxon>
        <taxon>Spermatophyta</taxon>
        <taxon>Magnoliopsida</taxon>
        <taxon>eudicotyledons</taxon>
        <taxon>Gunneridae</taxon>
        <taxon>Pentapetalae</taxon>
        <taxon>rosids</taxon>
        <taxon>fabids</taxon>
        <taxon>Fabales</taxon>
        <taxon>Fabaceae</taxon>
        <taxon>Papilionoideae</taxon>
        <taxon>50 kb inversion clade</taxon>
        <taxon>NPAAA clade</taxon>
        <taxon>Hologalegina</taxon>
        <taxon>IRL clade</taxon>
        <taxon>Trifolieae</taxon>
        <taxon>Trifolium</taxon>
    </lineage>
</organism>
<dbReference type="Proteomes" id="UP000265520">
    <property type="component" value="Unassembled WGS sequence"/>
</dbReference>